<sequence length="720" mass="81605">MQTLINKKPGFLLLPHLPIPSSNFLLSRNQHFLRFQHQNRSNYTFKTLSLSSQSLSYGGWDDFQLGGDSGESNQLHNFLNSVGIRDKKYVFVYLLGFVCALAISRVKISSIIVFPACAIVFALGFSVGIVKGGHLKELKVNGNKREPIDETFRGSLEELRNLGDNLKGYRDNVLNLKNDIRRGIECNQVTLSDLDGYINVIESSDISFLDAINAVESCINQEKEGGVDQESSRQRKKSNEIGRNFSQYFNGFFKEKLGGSKPGKMEDSGTMELKDLEVNKRKQANILAASVKERNLHSAQNEKVENKSASKSSNPFHSTVGTQIVAENFVNEDEKRNVSEKIDTDEAVFDETMYSYQNNSSRFVNNKRVYVKDYEDEIERMESRKGSYDSVDLRISMNHKKTEASFGHHQKRRTLNKNYSHFASTEEDETESQQYSYKKEFLSLENEHFFANQESSSSVLGDDLEFNNYLAEANDLFKKAKSSLRQRVNDGHAEHALHKSALLLSKAMDIRPMSLLAVGQLGNTYLLHGELKLRTSKELRSLLTRTGPSSVEEWRKVLDRFDDELANNKDKMTLALVDVCEECEELLIKAGRNYKLALSIDGNDMRALYNWGLALSFRAQLIADIGPSAARDADKVFLAAIDKFDAMMSKSNVYAPDALFRWGAALQQRSRLRPRKSKEKVKLLQQARRLYEDALHMDSGNLQLQEALSSCASELDSWYG</sequence>
<evidence type="ECO:0000313" key="3">
    <source>
        <dbReference type="EMBL" id="KAL3851284.1"/>
    </source>
</evidence>
<keyword evidence="4" id="KW-1185">Reference proteome</keyword>
<evidence type="ECO:0000256" key="2">
    <source>
        <dbReference type="SAM" id="Phobius"/>
    </source>
</evidence>
<feature type="compositionally biased region" description="Polar residues" evidence="1">
    <location>
        <begin position="309"/>
        <end position="318"/>
    </location>
</feature>
<comment type="caution">
    <text evidence="3">The sequence shown here is derived from an EMBL/GenBank/DDBJ whole genome shotgun (WGS) entry which is preliminary data.</text>
</comment>
<dbReference type="SUPFAM" id="SSF48452">
    <property type="entry name" value="TPR-like"/>
    <property type="match status" value="1"/>
</dbReference>
<name>A0ABD3UP27_9LAMI</name>
<dbReference type="Gene3D" id="1.25.40.10">
    <property type="entry name" value="Tetratricopeptide repeat domain"/>
    <property type="match status" value="1"/>
</dbReference>
<keyword evidence="2" id="KW-0472">Membrane</keyword>
<keyword evidence="2" id="KW-1133">Transmembrane helix</keyword>
<proteinExistence type="predicted"/>
<keyword evidence="2" id="KW-0812">Transmembrane</keyword>
<dbReference type="PANTHER" id="PTHR36888">
    <property type="entry name" value="TETRATRICOPEPTIDE-LIKE HELICAL DOMAIN-CONTAINING PROTEIN-RELATED"/>
    <property type="match status" value="1"/>
</dbReference>
<dbReference type="EMBL" id="JBJXBP010000001">
    <property type="protein sequence ID" value="KAL3851284.1"/>
    <property type="molecule type" value="Genomic_DNA"/>
</dbReference>
<dbReference type="AlphaFoldDB" id="A0ABD3UP27"/>
<organism evidence="3 4">
    <name type="scientific">Penstemon smallii</name>
    <dbReference type="NCBI Taxonomy" id="265156"/>
    <lineage>
        <taxon>Eukaryota</taxon>
        <taxon>Viridiplantae</taxon>
        <taxon>Streptophyta</taxon>
        <taxon>Embryophyta</taxon>
        <taxon>Tracheophyta</taxon>
        <taxon>Spermatophyta</taxon>
        <taxon>Magnoliopsida</taxon>
        <taxon>eudicotyledons</taxon>
        <taxon>Gunneridae</taxon>
        <taxon>Pentapetalae</taxon>
        <taxon>asterids</taxon>
        <taxon>lamiids</taxon>
        <taxon>Lamiales</taxon>
        <taxon>Plantaginaceae</taxon>
        <taxon>Cheloneae</taxon>
        <taxon>Penstemon</taxon>
    </lineage>
</organism>
<gene>
    <name evidence="3" type="ORF">ACJIZ3_013166</name>
</gene>
<accession>A0ABD3UP27</accession>
<dbReference type="InterPro" id="IPR011990">
    <property type="entry name" value="TPR-like_helical_dom_sf"/>
</dbReference>
<feature type="transmembrane region" description="Helical" evidence="2">
    <location>
        <begin position="112"/>
        <end position="130"/>
    </location>
</feature>
<protein>
    <submittedName>
        <fullName evidence="3">Uncharacterized protein</fullName>
    </submittedName>
</protein>
<evidence type="ECO:0000256" key="1">
    <source>
        <dbReference type="SAM" id="MobiDB-lite"/>
    </source>
</evidence>
<feature type="region of interest" description="Disordered" evidence="1">
    <location>
        <begin position="295"/>
        <end position="318"/>
    </location>
</feature>
<evidence type="ECO:0000313" key="4">
    <source>
        <dbReference type="Proteomes" id="UP001634393"/>
    </source>
</evidence>
<dbReference type="PANTHER" id="PTHR36888:SF2">
    <property type="entry name" value="TETRATRICOPEPTIDE REPEAT (TPR)-LIKE SUPERFAMILY PROTEIN"/>
    <property type="match status" value="1"/>
</dbReference>
<feature type="compositionally biased region" description="Basic and acidic residues" evidence="1">
    <location>
        <begin position="295"/>
        <end position="308"/>
    </location>
</feature>
<dbReference type="Proteomes" id="UP001634393">
    <property type="component" value="Unassembled WGS sequence"/>
</dbReference>
<reference evidence="3 4" key="1">
    <citation type="submission" date="2024-12" db="EMBL/GenBank/DDBJ databases">
        <title>The unique morphological basis and parallel evolutionary history of personate flowers in Penstemon.</title>
        <authorList>
            <person name="Depatie T.H."/>
            <person name="Wessinger C.A."/>
        </authorList>
    </citation>
    <scope>NUCLEOTIDE SEQUENCE [LARGE SCALE GENOMIC DNA]</scope>
    <source>
        <strain evidence="3">WTNN_2</strain>
        <tissue evidence="3">Leaf</tissue>
    </source>
</reference>